<evidence type="ECO:0000313" key="11">
    <source>
        <dbReference type="EMBL" id="CAD2222901.1"/>
    </source>
</evidence>
<comment type="catalytic activity">
    <reaction evidence="9">
        <text>a 5'-end NAD(+)-phospho-ribonucleoside in mRNA + H2O = a 5'-end phospho-adenosine-phospho-ribonucleoside in mRNA + beta-nicotinamide D-ribonucleotide + 2 H(+)</text>
        <dbReference type="Rhea" id="RHEA:60876"/>
        <dbReference type="Rhea" id="RHEA-COMP:15698"/>
        <dbReference type="Rhea" id="RHEA-COMP:15719"/>
        <dbReference type="ChEBI" id="CHEBI:14649"/>
        <dbReference type="ChEBI" id="CHEBI:15377"/>
        <dbReference type="ChEBI" id="CHEBI:15378"/>
        <dbReference type="ChEBI" id="CHEBI:144029"/>
        <dbReference type="ChEBI" id="CHEBI:144051"/>
    </reaction>
    <physiologicalReaction direction="left-to-right" evidence="9">
        <dbReference type="Rhea" id="RHEA:60877"/>
    </physiologicalReaction>
</comment>
<dbReference type="PANTHER" id="PTHR42904:SF6">
    <property type="entry name" value="NAD-CAPPED RNA HYDROLASE NUDT12"/>
    <property type="match status" value="1"/>
</dbReference>
<protein>
    <recommendedName>
        <fullName evidence="4">NAD(+) diphosphatase</fullName>
        <ecNumber evidence="4">3.6.1.22</ecNumber>
    </recommendedName>
</protein>
<evidence type="ECO:0000256" key="5">
    <source>
        <dbReference type="ARBA" id="ARBA00022723"/>
    </source>
</evidence>
<dbReference type="InterPro" id="IPR000086">
    <property type="entry name" value="NUDIX_hydrolase_dom"/>
</dbReference>
<accession>A0A7G2CV01</accession>
<keyword evidence="5" id="KW-0479">Metal-binding</keyword>
<evidence type="ECO:0000256" key="9">
    <source>
        <dbReference type="ARBA" id="ARBA00023679"/>
    </source>
</evidence>
<dbReference type="CDD" id="cd03429">
    <property type="entry name" value="NUDIX_NADH_pyrophosphatase_Nudt13"/>
    <property type="match status" value="1"/>
</dbReference>
<dbReference type="EC" id="3.6.1.22" evidence="4"/>
<dbReference type="InterPro" id="IPR015376">
    <property type="entry name" value="Znr_NADH_PPase"/>
</dbReference>
<dbReference type="Proteomes" id="UP000515908">
    <property type="component" value="Chromosome 29"/>
</dbReference>
<evidence type="ECO:0000256" key="8">
    <source>
        <dbReference type="ARBA" id="ARBA00023027"/>
    </source>
</evidence>
<dbReference type="OrthoDB" id="258775at2759"/>
<evidence type="ECO:0000313" key="12">
    <source>
        <dbReference type="Proteomes" id="UP000515908"/>
    </source>
</evidence>
<dbReference type="NCBIfam" id="NF001299">
    <property type="entry name" value="PRK00241.1"/>
    <property type="match status" value="1"/>
</dbReference>
<comment type="similarity">
    <text evidence="3">Belongs to the Nudix hydrolase family. NudC subfamily.</text>
</comment>
<keyword evidence="7" id="KW-0460">Magnesium</keyword>
<keyword evidence="12" id="KW-1185">Reference proteome</keyword>
<dbReference type="InterPro" id="IPR050241">
    <property type="entry name" value="NAD-cap_RNA_hydrolase_NudC"/>
</dbReference>
<dbReference type="PROSITE" id="PS51462">
    <property type="entry name" value="NUDIX"/>
    <property type="match status" value="1"/>
</dbReference>
<dbReference type="AlphaFoldDB" id="A0A7G2CV01"/>
<dbReference type="GO" id="GO:0005777">
    <property type="term" value="C:peroxisome"/>
    <property type="evidence" value="ECO:0007669"/>
    <property type="project" value="TreeGrafter"/>
</dbReference>
<gene>
    <name evidence="11" type="ORF">ADEAN_001045600</name>
</gene>
<name>A0A7G2CV01_9TRYP</name>
<dbReference type="EMBL" id="LR877173">
    <property type="protein sequence ID" value="CAD2222901.1"/>
    <property type="molecule type" value="Genomic_DNA"/>
</dbReference>
<evidence type="ECO:0000256" key="7">
    <source>
        <dbReference type="ARBA" id="ARBA00022842"/>
    </source>
</evidence>
<sequence length="318" mass="35049">MIRKKGQSLAFHLTNSCVKRFEQERKTKDFIRTRLTAQAKPHLIVCSDDGKRVLVDGKSCLLPMKDTFPVKDLSLAAFIGEDPKSTFNIFAATPNNVDEKLTSQLDWVHSRDLLGSSDPDAQTLLSLSMSCVQWLASIPFCAKCGAPTSVNDWGMRRTCTACKQVYYPVISPAMIVAVLDGKGSVLLSQRRQQFGPATDRPMRTILAGFVAQGESLEETVVREVEEESAARVTSLRYVGSQPWPYPSQLMVCFYAVAGGGHTLVAQESELVNVAWVKKEEVRKALNGEHEEFIIPPPFTAAHTLLSAWASGEVNDLGE</sequence>
<evidence type="ECO:0000259" key="10">
    <source>
        <dbReference type="PROSITE" id="PS51462"/>
    </source>
</evidence>
<dbReference type="Pfam" id="PF00293">
    <property type="entry name" value="NUDIX"/>
    <property type="match status" value="1"/>
</dbReference>
<comment type="cofactor">
    <cofactor evidence="1">
        <name>Mg(2+)</name>
        <dbReference type="ChEBI" id="CHEBI:18420"/>
    </cofactor>
</comment>
<proteinExistence type="inferred from homology"/>
<dbReference type="Gene3D" id="3.90.79.20">
    <property type="match status" value="1"/>
</dbReference>
<evidence type="ECO:0000256" key="4">
    <source>
        <dbReference type="ARBA" id="ARBA00012381"/>
    </source>
</evidence>
<dbReference type="InterPro" id="IPR049734">
    <property type="entry name" value="NudC-like_C"/>
</dbReference>
<evidence type="ECO:0000256" key="6">
    <source>
        <dbReference type="ARBA" id="ARBA00022801"/>
    </source>
</evidence>
<dbReference type="GO" id="GO:0019677">
    <property type="term" value="P:NAD+ catabolic process"/>
    <property type="evidence" value="ECO:0007669"/>
    <property type="project" value="TreeGrafter"/>
</dbReference>
<dbReference type="PANTHER" id="PTHR42904">
    <property type="entry name" value="NUDIX HYDROLASE, NUDC SUBFAMILY"/>
    <property type="match status" value="1"/>
</dbReference>
<dbReference type="GO" id="GO:0035529">
    <property type="term" value="F:NADH pyrophosphatase activity"/>
    <property type="evidence" value="ECO:0007669"/>
    <property type="project" value="TreeGrafter"/>
</dbReference>
<dbReference type="GO" id="GO:0005829">
    <property type="term" value="C:cytosol"/>
    <property type="evidence" value="ECO:0007669"/>
    <property type="project" value="TreeGrafter"/>
</dbReference>
<dbReference type="Pfam" id="PF09297">
    <property type="entry name" value="Zn_ribbon_NUD"/>
    <property type="match status" value="1"/>
</dbReference>
<dbReference type="Gene3D" id="3.90.79.10">
    <property type="entry name" value="Nucleoside Triphosphate Pyrophosphohydrolase"/>
    <property type="match status" value="1"/>
</dbReference>
<evidence type="ECO:0000256" key="2">
    <source>
        <dbReference type="ARBA" id="ARBA00001947"/>
    </source>
</evidence>
<dbReference type="GO" id="GO:0006742">
    <property type="term" value="P:NADP+ catabolic process"/>
    <property type="evidence" value="ECO:0007669"/>
    <property type="project" value="TreeGrafter"/>
</dbReference>
<keyword evidence="6" id="KW-0378">Hydrolase</keyword>
<dbReference type="SUPFAM" id="SSF55811">
    <property type="entry name" value="Nudix"/>
    <property type="match status" value="1"/>
</dbReference>
<organism evidence="11 12">
    <name type="scientific">Angomonas deanei</name>
    <dbReference type="NCBI Taxonomy" id="59799"/>
    <lineage>
        <taxon>Eukaryota</taxon>
        <taxon>Discoba</taxon>
        <taxon>Euglenozoa</taxon>
        <taxon>Kinetoplastea</taxon>
        <taxon>Metakinetoplastina</taxon>
        <taxon>Trypanosomatida</taxon>
        <taxon>Trypanosomatidae</taxon>
        <taxon>Strigomonadinae</taxon>
        <taxon>Angomonas</taxon>
    </lineage>
</organism>
<comment type="cofactor">
    <cofactor evidence="2">
        <name>Zn(2+)</name>
        <dbReference type="ChEBI" id="CHEBI:29105"/>
    </cofactor>
</comment>
<evidence type="ECO:0000256" key="1">
    <source>
        <dbReference type="ARBA" id="ARBA00001946"/>
    </source>
</evidence>
<evidence type="ECO:0000256" key="3">
    <source>
        <dbReference type="ARBA" id="ARBA00009595"/>
    </source>
</evidence>
<feature type="domain" description="Nudix hydrolase" evidence="10">
    <location>
        <begin position="168"/>
        <end position="299"/>
    </location>
</feature>
<reference evidence="11 12" key="1">
    <citation type="submission" date="2020-08" db="EMBL/GenBank/DDBJ databases">
        <authorList>
            <person name="Newling K."/>
            <person name="Davey J."/>
            <person name="Forrester S."/>
        </authorList>
    </citation>
    <scope>NUCLEOTIDE SEQUENCE [LARGE SCALE GENOMIC DNA]</scope>
    <source>
        <strain evidence="12">Crithidia deanei Carvalho (ATCC PRA-265)</strain>
    </source>
</reference>
<dbReference type="VEuPathDB" id="TriTrypDB:ADEAN_001045600"/>
<dbReference type="GO" id="GO:0046872">
    <property type="term" value="F:metal ion binding"/>
    <property type="evidence" value="ECO:0007669"/>
    <property type="project" value="UniProtKB-KW"/>
</dbReference>
<dbReference type="InterPro" id="IPR015797">
    <property type="entry name" value="NUDIX_hydrolase-like_dom_sf"/>
</dbReference>
<keyword evidence="8" id="KW-0520">NAD</keyword>